<sequence>METRKMKFSLRKKLVLLISVLAVITYSISAICIQFVYPLMGNMPISKEFFTIIVLLLGAIWSAILAFIAAGLITKPLKDLEHSAIKAANGNLQEKAQVSRSDDEIRSLGLAFNQMLTSLREMIERIDENFAMTNKKVHEISAESSVANEQAEAIATTISEISQGAENSAVATQSVAELVDEVIRIAEEVQVQAKQSEQVSEELFGDLNKSKHAMHSLISGIEKLAVGNQKSLETVKILEENAVKVEQIIQLVGDIATQTNLLALNASIEAARAGEHGKGFAVVAEEVRKLADESAKAVQGISELIKNIQEEVRNVVSQISNQVESANQEAQKGTETHAVIEEMTQTVDQMNAAVTMIKDLVDKQMHAMQETSAQSQQVAAIAEETSAGAQQVAASTEAQTSVIDTVDILVKELQEQANQLKTDMNKFKV</sequence>
<protein>
    <submittedName>
        <fullName evidence="10">Methyl-accepting chemotaxis protein</fullName>
    </submittedName>
</protein>
<evidence type="ECO:0000256" key="7">
    <source>
        <dbReference type="SAM" id="Phobius"/>
    </source>
</evidence>
<dbReference type="GO" id="GO:0007165">
    <property type="term" value="P:signal transduction"/>
    <property type="evidence" value="ECO:0007669"/>
    <property type="project" value="UniProtKB-KW"/>
</dbReference>
<gene>
    <name evidence="10" type="ORF">CKF48_12225</name>
</gene>
<dbReference type="SMART" id="SM00304">
    <property type="entry name" value="HAMP"/>
    <property type="match status" value="1"/>
</dbReference>
<dbReference type="InterPro" id="IPR004090">
    <property type="entry name" value="Chemotax_Me-accpt_rcpt"/>
</dbReference>
<dbReference type="AlphaFoldDB" id="A0A248TIU5"/>
<organism evidence="10 11">
    <name type="scientific">Cytobacillus kochii</name>
    <dbReference type="NCBI Taxonomy" id="859143"/>
    <lineage>
        <taxon>Bacteria</taxon>
        <taxon>Bacillati</taxon>
        <taxon>Bacillota</taxon>
        <taxon>Bacilli</taxon>
        <taxon>Bacillales</taxon>
        <taxon>Bacillaceae</taxon>
        <taxon>Cytobacillus</taxon>
    </lineage>
</organism>
<feature type="domain" description="HAMP" evidence="9">
    <location>
        <begin position="71"/>
        <end position="124"/>
    </location>
</feature>
<comment type="subcellular location">
    <subcellularLocation>
        <location evidence="1">Cell membrane</location>
    </subcellularLocation>
</comment>
<feature type="transmembrane region" description="Helical" evidence="7">
    <location>
        <begin position="14"/>
        <end position="37"/>
    </location>
</feature>
<dbReference type="SUPFAM" id="SSF58104">
    <property type="entry name" value="Methyl-accepting chemotaxis protein (MCP) signaling domain"/>
    <property type="match status" value="1"/>
</dbReference>
<proteinExistence type="inferred from homology"/>
<name>A0A248TIU5_9BACI</name>
<reference evidence="10 11" key="1">
    <citation type="submission" date="2017-08" db="EMBL/GenBank/DDBJ databases">
        <title>Complete Genome Sequence of Bacillus kochii Oregon-R-modENCODE STRAIN BDGP4, isolated from Drosophila melanogaster gut.</title>
        <authorList>
            <person name="Wan K.H."/>
            <person name="Yu C."/>
            <person name="Park S."/>
            <person name="Hammonds A.S."/>
            <person name="Booth B.W."/>
            <person name="Celniker S.E."/>
        </authorList>
    </citation>
    <scope>NUCLEOTIDE SEQUENCE [LARGE SCALE GENOMIC DNA]</scope>
    <source>
        <strain evidence="10 11">BDGP4</strain>
    </source>
</reference>
<evidence type="ECO:0000256" key="1">
    <source>
        <dbReference type="ARBA" id="ARBA00004236"/>
    </source>
</evidence>
<dbReference type="InterPro" id="IPR003660">
    <property type="entry name" value="HAMP_dom"/>
</dbReference>
<keyword evidence="4 6" id="KW-0807">Transducer</keyword>
<keyword evidence="2" id="KW-1003">Cell membrane</keyword>
<feature type="transmembrane region" description="Helical" evidence="7">
    <location>
        <begin position="49"/>
        <end position="73"/>
    </location>
</feature>
<dbReference type="Pfam" id="PF00015">
    <property type="entry name" value="MCPsignal"/>
    <property type="match status" value="1"/>
</dbReference>
<dbReference type="PROSITE" id="PS50885">
    <property type="entry name" value="HAMP"/>
    <property type="match status" value="1"/>
</dbReference>
<evidence type="ECO:0000313" key="11">
    <source>
        <dbReference type="Proteomes" id="UP000215137"/>
    </source>
</evidence>
<dbReference type="EMBL" id="CP022983">
    <property type="protein sequence ID" value="ASV68010.1"/>
    <property type="molecule type" value="Genomic_DNA"/>
</dbReference>
<evidence type="ECO:0000256" key="6">
    <source>
        <dbReference type="PROSITE-ProRule" id="PRU00284"/>
    </source>
</evidence>
<dbReference type="KEGG" id="bko:CKF48_12225"/>
<comment type="similarity">
    <text evidence="5">Belongs to the methyl-accepting chemotaxis (MCP) protein family.</text>
</comment>
<evidence type="ECO:0000259" key="9">
    <source>
        <dbReference type="PROSITE" id="PS50885"/>
    </source>
</evidence>
<keyword evidence="7" id="KW-1133">Transmembrane helix</keyword>
<evidence type="ECO:0000256" key="2">
    <source>
        <dbReference type="ARBA" id="ARBA00022475"/>
    </source>
</evidence>
<dbReference type="GO" id="GO:0006935">
    <property type="term" value="P:chemotaxis"/>
    <property type="evidence" value="ECO:0007669"/>
    <property type="project" value="InterPro"/>
</dbReference>
<dbReference type="CDD" id="cd06225">
    <property type="entry name" value="HAMP"/>
    <property type="match status" value="1"/>
</dbReference>
<evidence type="ECO:0000259" key="8">
    <source>
        <dbReference type="PROSITE" id="PS50111"/>
    </source>
</evidence>
<dbReference type="SMART" id="SM00283">
    <property type="entry name" value="MA"/>
    <property type="match status" value="1"/>
</dbReference>
<keyword evidence="11" id="KW-1185">Reference proteome</keyword>
<accession>A0A248TIU5</accession>
<keyword evidence="3 7" id="KW-0472">Membrane</keyword>
<dbReference type="GO" id="GO:0004888">
    <property type="term" value="F:transmembrane signaling receptor activity"/>
    <property type="evidence" value="ECO:0007669"/>
    <property type="project" value="InterPro"/>
</dbReference>
<dbReference type="Pfam" id="PF00672">
    <property type="entry name" value="HAMP"/>
    <property type="match status" value="1"/>
</dbReference>
<dbReference type="PROSITE" id="PS50111">
    <property type="entry name" value="CHEMOTAXIS_TRANSDUC_2"/>
    <property type="match status" value="1"/>
</dbReference>
<evidence type="ECO:0000313" key="10">
    <source>
        <dbReference type="EMBL" id="ASV68010.1"/>
    </source>
</evidence>
<evidence type="ECO:0000256" key="4">
    <source>
        <dbReference type="ARBA" id="ARBA00023224"/>
    </source>
</evidence>
<evidence type="ECO:0000256" key="5">
    <source>
        <dbReference type="ARBA" id="ARBA00029447"/>
    </source>
</evidence>
<dbReference type="Gene3D" id="1.10.287.950">
    <property type="entry name" value="Methyl-accepting chemotaxis protein"/>
    <property type="match status" value="1"/>
</dbReference>
<dbReference type="PANTHER" id="PTHR32089">
    <property type="entry name" value="METHYL-ACCEPTING CHEMOTAXIS PROTEIN MCPB"/>
    <property type="match status" value="1"/>
</dbReference>
<dbReference type="PANTHER" id="PTHR32089:SF114">
    <property type="entry name" value="METHYL-ACCEPTING CHEMOTAXIS PROTEIN MCPB"/>
    <property type="match status" value="1"/>
</dbReference>
<dbReference type="OrthoDB" id="2489132at2"/>
<keyword evidence="7" id="KW-0812">Transmembrane</keyword>
<dbReference type="RefSeq" id="WP_095371579.1">
    <property type="nucleotide sequence ID" value="NZ_CP022983.1"/>
</dbReference>
<feature type="domain" description="Methyl-accepting transducer" evidence="8">
    <location>
        <begin position="143"/>
        <end position="393"/>
    </location>
</feature>
<evidence type="ECO:0000256" key="3">
    <source>
        <dbReference type="ARBA" id="ARBA00023136"/>
    </source>
</evidence>
<dbReference type="GO" id="GO:0005886">
    <property type="term" value="C:plasma membrane"/>
    <property type="evidence" value="ECO:0007669"/>
    <property type="project" value="UniProtKB-SubCell"/>
</dbReference>
<dbReference type="Proteomes" id="UP000215137">
    <property type="component" value="Chromosome"/>
</dbReference>
<dbReference type="PRINTS" id="PR00260">
    <property type="entry name" value="CHEMTRNSDUCR"/>
</dbReference>
<dbReference type="InterPro" id="IPR004089">
    <property type="entry name" value="MCPsignal_dom"/>
</dbReference>